<evidence type="ECO:0000256" key="2">
    <source>
        <dbReference type="SAM" id="SignalP"/>
    </source>
</evidence>
<evidence type="ECO:0000313" key="4">
    <source>
        <dbReference type="WBParaSite" id="Csp11.Scaffold525.g3012.t2"/>
    </source>
</evidence>
<evidence type="ECO:0000256" key="1">
    <source>
        <dbReference type="SAM" id="MobiDB-lite"/>
    </source>
</evidence>
<evidence type="ECO:0000313" key="3">
    <source>
        <dbReference type="Proteomes" id="UP000095282"/>
    </source>
</evidence>
<feature type="chain" id="PRO_5009307160" evidence="2">
    <location>
        <begin position="19"/>
        <end position="133"/>
    </location>
</feature>
<dbReference type="AlphaFoldDB" id="A0A1I7T6Y9"/>
<dbReference type="WBParaSite" id="Csp11.Scaffold525.g3012.t2">
    <property type="protein sequence ID" value="Csp11.Scaffold525.g3012.t2"/>
    <property type="gene ID" value="Csp11.Scaffold525.g3012"/>
</dbReference>
<keyword evidence="3" id="KW-1185">Reference proteome</keyword>
<dbReference type="Proteomes" id="UP000095282">
    <property type="component" value="Unplaced"/>
</dbReference>
<organism evidence="3 4">
    <name type="scientific">Caenorhabditis tropicalis</name>
    <dbReference type="NCBI Taxonomy" id="1561998"/>
    <lineage>
        <taxon>Eukaryota</taxon>
        <taxon>Metazoa</taxon>
        <taxon>Ecdysozoa</taxon>
        <taxon>Nematoda</taxon>
        <taxon>Chromadorea</taxon>
        <taxon>Rhabditida</taxon>
        <taxon>Rhabditina</taxon>
        <taxon>Rhabditomorpha</taxon>
        <taxon>Rhabditoidea</taxon>
        <taxon>Rhabditidae</taxon>
        <taxon>Peloderinae</taxon>
        <taxon>Caenorhabditis</taxon>
    </lineage>
</organism>
<sequence>MNYLVILLLTVLAVSVFSSGMETRSKVESGPGMEVKTKVETQKTVTDTHPRVRRWGYYGGMGGVRYGIPAVPYIRLGRTAAGIHVIFVSFHMAAPMAMFSMDLDYQLETDGTEGWSVRQEGSDSGLDLMDITN</sequence>
<feature type="region of interest" description="Disordered" evidence="1">
    <location>
        <begin position="114"/>
        <end position="133"/>
    </location>
</feature>
<feature type="signal peptide" evidence="2">
    <location>
        <begin position="1"/>
        <end position="18"/>
    </location>
</feature>
<accession>A0A1I7T6Y9</accession>
<keyword evidence="2" id="KW-0732">Signal</keyword>
<protein>
    <submittedName>
        <fullName evidence="4">Secreted protein</fullName>
    </submittedName>
</protein>
<proteinExistence type="predicted"/>
<name>A0A1I7T6Y9_9PELO</name>
<reference evidence="4" key="1">
    <citation type="submission" date="2016-11" db="UniProtKB">
        <authorList>
            <consortium name="WormBaseParasite"/>
        </authorList>
    </citation>
    <scope>IDENTIFICATION</scope>
</reference>